<dbReference type="Proteomes" id="UP000194127">
    <property type="component" value="Unassembled WGS sequence"/>
</dbReference>
<dbReference type="GO" id="GO:0005886">
    <property type="term" value="C:plasma membrane"/>
    <property type="evidence" value="ECO:0007669"/>
    <property type="project" value="UniProtKB-SubCell"/>
</dbReference>
<evidence type="ECO:0000256" key="7">
    <source>
        <dbReference type="ARBA" id="ARBA00023136"/>
    </source>
</evidence>
<dbReference type="InterPro" id="IPR004695">
    <property type="entry name" value="SLAC1/Mae1/Ssu1/TehA"/>
</dbReference>
<dbReference type="InterPro" id="IPR051629">
    <property type="entry name" value="Sulfite_efflux_TDT"/>
</dbReference>
<feature type="transmembrane region" description="Helical" evidence="9">
    <location>
        <begin position="115"/>
        <end position="133"/>
    </location>
</feature>
<dbReference type="PANTHER" id="PTHR31686">
    <property type="match status" value="1"/>
</dbReference>
<dbReference type="Pfam" id="PF03595">
    <property type="entry name" value="SLAC1"/>
    <property type="match status" value="1"/>
</dbReference>
<feature type="transmembrane region" description="Helical" evidence="9">
    <location>
        <begin position="346"/>
        <end position="368"/>
    </location>
</feature>
<name>A0A1X6NCM6_9APHY</name>
<dbReference type="CDD" id="cd09318">
    <property type="entry name" value="TDT_SSU1"/>
    <property type="match status" value="1"/>
</dbReference>
<proteinExistence type="inferred from homology"/>
<dbReference type="InterPro" id="IPR038665">
    <property type="entry name" value="Voltage-dep_anion_channel_sf"/>
</dbReference>
<evidence type="ECO:0000256" key="2">
    <source>
        <dbReference type="ARBA" id="ARBA00008566"/>
    </source>
</evidence>
<gene>
    <name evidence="10" type="ORF">POSPLADRAFT_1132929</name>
</gene>
<feature type="transmembrane region" description="Helical" evidence="9">
    <location>
        <begin position="320"/>
        <end position="340"/>
    </location>
</feature>
<feature type="transmembrane region" description="Helical" evidence="9">
    <location>
        <begin position="154"/>
        <end position="179"/>
    </location>
</feature>
<feature type="transmembrane region" description="Helical" evidence="9">
    <location>
        <begin position="229"/>
        <end position="249"/>
    </location>
</feature>
<dbReference type="GO" id="GO:0000319">
    <property type="term" value="F:sulfite transmembrane transporter activity"/>
    <property type="evidence" value="ECO:0007669"/>
    <property type="project" value="TreeGrafter"/>
</dbReference>
<feature type="transmembrane region" description="Helical" evidence="9">
    <location>
        <begin position="278"/>
        <end position="308"/>
    </location>
</feature>
<organism evidence="10 11">
    <name type="scientific">Postia placenta MAD-698-R-SB12</name>
    <dbReference type="NCBI Taxonomy" id="670580"/>
    <lineage>
        <taxon>Eukaryota</taxon>
        <taxon>Fungi</taxon>
        <taxon>Dikarya</taxon>
        <taxon>Basidiomycota</taxon>
        <taxon>Agaricomycotina</taxon>
        <taxon>Agaricomycetes</taxon>
        <taxon>Polyporales</taxon>
        <taxon>Adustoporiaceae</taxon>
        <taxon>Rhodonia</taxon>
    </lineage>
</organism>
<dbReference type="EMBL" id="KZ110592">
    <property type="protein sequence ID" value="OSX66371.1"/>
    <property type="molecule type" value="Genomic_DNA"/>
</dbReference>
<dbReference type="Gene3D" id="1.50.10.150">
    <property type="entry name" value="Voltage-dependent anion channel"/>
    <property type="match status" value="1"/>
</dbReference>
<evidence type="ECO:0008006" key="12">
    <source>
        <dbReference type="Google" id="ProtNLM"/>
    </source>
</evidence>
<feature type="region of interest" description="Disordered" evidence="8">
    <location>
        <begin position="405"/>
        <end position="428"/>
    </location>
</feature>
<dbReference type="GeneID" id="36329223"/>
<keyword evidence="7 9" id="KW-0472">Membrane</keyword>
<comment type="similarity">
    <text evidence="2">Belongs to the tellurite-resistance/dicarboxylate transporter (TDT) family.</text>
</comment>
<dbReference type="OrthoDB" id="1099at2759"/>
<sequence length="428" mass="46197">LRHFTPAWHAVVMGTGATSALLTDFPYGQDNNHLKIAGCAFFILNLVLFVFVCVCSVLRYVLYPDIFWLMLGHPAQSLFIGCFPMGMATLINSALALNQNWGFGGEHFLRAMWAFWWLDAGLSCLVAYGMIYTMQDQFPLLTSSCRSVRHEHSISDMAAVWLLPVVPLVVASSTGGLLATALKEYSHTLSLVTISISFSMLAMGLGFALMMITIYLLRLIIRGVPDAGLVLSAFIVLGPLGQGGFSLLVNGSAISELLPLHLAASGADFPQSTLAGQMIFATCFCSAYALWSIGIAWIVVALCSIYHVVVARGARLHFSLGYWGLIFPNGVFALLTVELSKVLNSGFFRVAGSLWSALVFLLWSAIFLRSIPAFIDGSLFQAPCLPDGSAATLLPTTQTGVHEQATRSVEKASSSSDAPFTEAARKSQ</sequence>
<protein>
    <recommendedName>
        <fullName evidence="12">C4-dicarboxylate transporter/malic acid transport protein</fullName>
    </recommendedName>
</protein>
<keyword evidence="4" id="KW-1003">Cell membrane</keyword>
<evidence type="ECO:0000256" key="8">
    <source>
        <dbReference type="SAM" id="MobiDB-lite"/>
    </source>
</evidence>
<accession>A0A1X6NCM6</accession>
<keyword evidence="11" id="KW-1185">Reference proteome</keyword>
<evidence type="ECO:0000256" key="6">
    <source>
        <dbReference type="ARBA" id="ARBA00022989"/>
    </source>
</evidence>
<comment type="subcellular location">
    <subcellularLocation>
        <location evidence="1">Cell membrane</location>
        <topology evidence="1">Multi-pass membrane protein</topology>
    </subcellularLocation>
</comment>
<evidence type="ECO:0000256" key="3">
    <source>
        <dbReference type="ARBA" id="ARBA00022448"/>
    </source>
</evidence>
<keyword evidence="3" id="KW-0813">Transport</keyword>
<evidence type="ECO:0000256" key="9">
    <source>
        <dbReference type="SAM" id="Phobius"/>
    </source>
</evidence>
<feature type="transmembrane region" description="Helical" evidence="9">
    <location>
        <begin position="191"/>
        <end position="217"/>
    </location>
</feature>
<evidence type="ECO:0000313" key="10">
    <source>
        <dbReference type="EMBL" id="OSX66371.1"/>
    </source>
</evidence>
<keyword evidence="5 9" id="KW-0812">Transmembrane</keyword>
<evidence type="ECO:0000313" key="11">
    <source>
        <dbReference type="Proteomes" id="UP000194127"/>
    </source>
</evidence>
<reference evidence="10 11" key="1">
    <citation type="submission" date="2017-04" db="EMBL/GenBank/DDBJ databases">
        <title>Genome Sequence of the Model Brown-Rot Fungus Postia placenta SB12.</title>
        <authorList>
            <consortium name="DOE Joint Genome Institute"/>
            <person name="Gaskell J."/>
            <person name="Kersten P."/>
            <person name="Larrondo L.F."/>
            <person name="Canessa P."/>
            <person name="Martinez D."/>
            <person name="Hibbett D."/>
            <person name="Schmoll M."/>
            <person name="Kubicek C.P."/>
            <person name="Martinez A.T."/>
            <person name="Yadav J."/>
            <person name="Master E."/>
            <person name="Magnuson J.K."/>
            <person name="James T."/>
            <person name="Yaver D."/>
            <person name="Berka R."/>
            <person name="Labutti K."/>
            <person name="Lipzen A."/>
            <person name="Aerts A."/>
            <person name="Barry K."/>
            <person name="Henrissat B."/>
            <person name="Blanchette R."/>
            <person name="Grigoriev I."/>
            <person name="Cullen D."/>
        </authorList>
    </citation>
    <scope>NUCLEOTIDE SEQUENCE [LARGE SCALE GENOMIC DNA]</scope>
    <source>
        <strain evidence="10 11">MAD-698-R-SB12</strain>
    </source>
</reference>
<keyword evidence="6 9" id="KW-1133">Transmembrane helix</keyword>
<evidence type="ECO:0000256" key="4">
    <source>
        <dbReference type="ARBA" id="ARBA00022475"/>
    </source>
</evidence>
<evidence type="ECO:0000256" key="5">
    <source>
        <dbReference type="ARBA" id="ARBA00022692"/>
    </source>
</evidence>
<feature type="non-terminal residue" evidence="10">
    <location>
        <position position="1"/>
    </location>
</feature>
<dbReference type="RefSeq" id="XP_024343165.1">
    <property type="nucleotide sequence ID" value="XM_024484274.1"/>
</dbReference>
<evidence type="ECO:0000256" key="1">
    <source>
        <dbReference type="ARBA" id="ARBA00004651"/>
    </source>
</evidence>
<dbReference type="AlphaFoldDB" id="A0A1X6NCM6"/>
<feature type="transmembrane region" description="Helical" evidence="9">
    <location>
        <begin position="40"/>
        <end position="63"/>
    </location>
</feature>
<dbReference type="PANTHER" id="PTHR31686:SF1">
    <property type="entry name" value="SULFITE EFFLUX PUMP SSU1"/>
    <property type="match status" value="1"/>
</dbReference>
<feature type="transmembrane region" description="Helical" evidence="9">
    <location>
        <begin position="75"/>
        <end position="95"/>
    </location>
</feature>